<reference evidence="2 3" key="1">
    <citation type="journal article" date="2018" name="PLoS Genet.">
        <title>Repeat elements organise 3D genome structure and mediate transcription in the filamentous fungus Epichloe festucae.</title>
        <authorList>
            <person name="Winter D.J."/>
            <person name="Ganley A.R.D."/>
            <person name="Young C.A."/>
            <person name="Liachko I."/>
            <person name="Schardl C.L."/>
            <person name="Dupont P.Y."/>
            <person name="Berry D."/>
            <person name="Ram A."/>
            <person name="Scott B."/>
            <person name="Cox M.P."/>
        </authorList>
    </citation>
    <scope>NUCLEOTIDE SEQUENCE [LARGE SCALE GENOMIC DNA]</scope>
    <source>
        <strain evidence="2 3">Fl1</strain>
    </source>
</reference>
<name>A0A7S9PUF2_EPIFF</name>
<evidence type="ECO:0000256" key="1">
    <source>
        <dbReference type="SAM" id="MobiDB-lite"/>
    </source>
</evidence>
<protein>
    <submittedName>
        <fullName evidence="2">Uncharacterized protein</fullName>
    </submittedName>
</protein>
<evidence type="ECO:0000313" key="3">
    <source>
        <dbReference type="Proteomes" id="UP000594364"/>
    </source>
</evidence>
<evidence type="ECO:0000313" key="2">
    <source>
        <dbReference type="EMBL" id="QPG97640.1"/>
    </source>
</evidence>
<dbReference type="EMBL" id="CP031386">
    <property type="protein sequence ID" value="QPG97640.1"/>
    <property type="molecule type" value="Genomic_DNA"/>
</dbReference>
<organism evidence="2 3">
    <name type="scientific">Epichloe festucae (strain Fl1)</name>
    <dbReference type="NCBI Taxonomy" id="877507"/>
    <lineage>
        <taxon>Eukaryota</taxon>
        <taxon>Fungi</taxon>
        <taxon>Dikarya</taxon>
        <taxon>Ascomycota</taxon>
        <taxon>Pezizomycotina</taxon>
        <taxon>Sordariomycetes</taxon>
        <taxon>Hypocreomycetidae</taxon>
        <taxon>Hypocreales</taxon>
        <taxon>Clavicipitaceae</taxon>
        <taxon>Epichloe</taxon>
    </lineage>
</organism>
<proteinExistence type="predicted"/>
<accession>A0A7S9PUF2</accession>
<dbReference type="Proteomes" id="UP000594364">
    <property type="component" value="Chromosome 2"/>
</dbReference>
<feature type="region of interest" description="Disordered" evidence="1">
    <location>
        <begin position="184"/>
        <end position="210"/>
    </location>
</feature>
<keyword evidence="3" id="KW-1185">Reference proteome</keyword>
<dbReference type="Pfam" id="PF21858">
    <property type="entry name" value="DUF6914"/>
    <property type="match status" value="1"/>
</dbReference>
<dbReference type="AlphaFoldDB" id="A0A7S9PUF2"/>
<dbReference type="InterPro" id="IPR054208">
    <property type="entry name" value="DUF6914"/>
</dbReference>
<gene>
    <name evidence="2" type="ORF">C2857_006656</name>
</gene>
<dbReference type="OrthoDB" id="4924482at2759"/>
<sequence length="210" mass="24395">MSSISSSSSSSSSSSNMEIAVALYRRDPISSDPRRREIYKHEAYHWGILIKTSGRYYDAYDATDRNAIDPITFRQENPQGDWWFHARQDVDLSHSGKILGYIVIGTVPSAQTRNGVKLFLEEVPLPKKNSNPQESCVTWVGNAIRKFRDAHCVADFRIGTFLDWALMYADQRLRYPEETEEVVHYNKETEKQQEEKKRGKEERKREEVDE</sequence>